<accession>A0A381W943</accession>
<dbReference type="EMBL" id="UINC01011067">
    <property type="protein sequence ID" value="SVA49004.1"/>
    <property type="molecule type" value="Genomic_DNA"/>
</dbReference>
<organism evidence="1">
    <name type="scientific">marine metagenome</name>
    <dbReference type="NCBI Taxonomy" id="408172"/>
    <lineage>
        <taxon>unclassified sequences</taxon>
        <taxon>metagenomes</taxon>
        <taxon>ecological metagenomes</taxon>
    </lineage>
</organism>
<sequence>AVDQLRLALGIPGLESVQRARFLARLEQLQENMPSQARQRGQSRD</sequence>
<name>A0A381W943_9ZZZZ</name>
<reference evidence="1" key="1">
    <citation type="submission" date="2018-05" db="EMBL/GenBank/DDBJ databases">
        <authorList>
            <person name="Lanie J.A."/>
            <person name="Ng W.-L."/>
            <person name="Kazmierczak K.M."/>
            <person name="Andrzejewski T.M."/>
            <person name="Davidsen T.M."/>
            <person name="Wayne K.J."/>
            <person name="Tettelin H."/>
            <person name="Glass J.I."/>
            <person name="Rusch D."/>
            <person name="Podicherti R."/>
            <person name="Tsui H.-C.T."/>
            <person name="Winkler M.E."/>
        </authorList>
    </citation>
    <scope>NUCLEOTIDE SEQUENCE</scope>
</reference>
<proteinExistence type="predicted"/>
<evidence type="ECO:0000313" key="1">
    <source>
        <dbReference type="EMBL" id="SVA49004.1"/>
    </source>
</evidence>
<dbReference type="AlphaFoldDB" id="A0A381W943"/>
<feature type="non-terminal residue" evidence="1">
    <location>
        <position position="1"/>
    </location>
</feature>
<protein>
    <submittedName>
        <fullName evidence="1">Uncharacterized protein</fullName>
    </submittedName>
</protein>
<gene>
    <name evidence="1" type="ORF">METZ01_LOCUS101858</name>
</gene>